<dbReference type="EMBL" id="CP143817">
    <property type="protein sequence ID" value="WVO24675.1"/>
    <property type="molecule type" value="Genomic_DNA"/>
</dbReference>
<organism evidence="2 3">
    <name type="scientific">Cryptococcus decagattii</name>
    <dbReference type="NCBI Taxonomy" id="1859122"/>
    <lineage>
        <taxon>Eukaryota</taxon>
        <taxon>Fungi</taxon>
        <taxon>Dikarya</taxon>
        <taxon>Basidiomycota</taxon>
        <taxon>Agaricomycotina</taxon>
        <taxon>Tremellomycetes</taxon>
        <taxon>Tremellales</taxon>
        <taxon>Cryptococcaceae</taxon>
        <taxon>Cryptococcus</taxon>
        <taxon>Cryptococcus gattii species complex</taxon>
    </lineage>
</organism>
<accession>A0ABZ2B7B9</accession>
<feature type="region of interest" description="Disordered" evidence="1">
    <location>
        <begin position="84"/>
        <end position="103"/>
    </location>
</feature>
<evidence type="ECO:0000313" key="3">
    <source>
        <dbReference type="Proteomes" id="UP001432216"/>
    </source>
</evidence>
<keyword evidence="3" id="KW-1185">Reference proteome</keyword>
<reference evidence="2 3" key="1">
    <citation type="submission" date="2024-01" db="EMBL/GenBank/DDBJ databases">
        <title>Comparative genomics of Cryptococcus and Kwoniella reveals pathogenesis evolution and contrasting modes of karyotype evolution via chromosome fusion or intercentromeric recombination.</title>
        <authorList>
            <person name="Coelho M.A."/>
            <person name="David-Palma M."/>
            <person name="Shea T."/>
            <person name="Bowers K."/>
            <person name="McGinley-Smith S."/>
            <person name="Mohammad A.W."/>
            <person name="Gnirke A."/>
            <person name="Yurkov A.M."/>
            <person name="Nowrousian M."/>
            <person name="Sun S."/>
            <person name="Cuomo C.A."/>
            <person name="Heitman J."/>
        </authorList>
    </citation>
    <scope>NUCLEOTIDE SEQUENCE [LARGE SCALE GENOMIC DNA]</scope>
    <source>
        <strain evidence="2 3">7685027</strain>
    </source>
</reference>
<proteinExistence type="predicted"/>
<sequence length="103" mass="11546">MTTACAGRLTPHANVEIQHKTYDKYCGRNVHTLLSHQPRQRDSKIARHLTFLLSIVIFPSSSRLVLHATISTIPPTSSLAVTPIDLEKDDQQSIRETGPSWNE</sequence>
<dbReference type="RefSeq" id="XP_064723914.1">
    <property type="nucleotide sequence ID" value="XM_064867842.1"/>
</dbReference>
<dbReference type="GeneID" id="89992814"/>
<gene>
    <name evidence="2" type="ORF">IAS62_006045</name>
</gene>
<dbReference type="Proteomes" id="UP001432216">
    <property type="component" value="Chromosome 12"/>
</dbReference>
<name>A0ABZ2B7B9_9TREE</name>
<evidence type="ECO:0000256" key="1">
    <source>
        <dbReference type="SAM" id="MobiDB-lite"/>
    </source>
</evidence>
<evidence type="ECO:0000313" key="2">
    <source>
        <dbReference type="EMBL" id="WVO24675.1"/>
    </source>
</evidence>
<protein>
    <submittedName>
        <fullName evidence="2">Uncharacterized protein</fullName>
    </submittedName>
</protein>